<proteinExistence type="inferred from homology"/>
<evidence type="ECO:0000256" key="5">
    <source>
        <dbReference type="ARBA" id="ARBA00022764"/>
    </source>
</evidence>
<dbReference type="STRING" id="686340.Metal_1769"/>
<gene>
    <name evidence="8" type="ORF">Metal_1769</name>
</gene>
<dbReference type="GO" id="GO:0044780">
    <property type="term" value="P:bacterial-type flagellum assembly"/>
    <property type="evidence" value="ECO:0007669"/>
    <property type="project" value="InterPro"/>
</dbReference>
<evidence type="ECO:0000256" key="2">
    <source>
        <dbReference type="ARBA" id="ARBA00010474"/>
    </source>
</evidence>
<sequence length="254" mass="28144">MRKALALNVLNNYQVIKPANFAMKILYSLCVLVWMLLNPARAEQPLQSHESIYETVKDYIGQNISPMYEYEVSVVPIDNLLALSACLEPLQAYTTSDLSKASGRVAVGVRCNSGNRWSIFVTALIKFYQEVPVLTQPVQRGDIITRQHFTFEKREIARLSDAAAAQPEQLENKQATRFLPAGVVLSPRAVAEPILIRRGEKIAITSSRPGFEVRMNGQAMMDGARGQKIRVKNESSGRVISAAVVETGIVSVDH</sequence>
<evidence type="ECO:0000313" key="9">
    <source>
        <dbReference type="Proteomes" id="UP000005090"/>
    </source>
</evidence>
<evidence type="ECO:0000256" key="1">
    <source>
        <dbReference type="ARBA" id="ARBA00004418"/>
    </source>
</evidence>
<dbReference type="SMART" id="SM00858">
    <property type="entry name" value="SAF"/>
    <property type="match status" value="1"/>
</dbReference>
<dbReference type="InterPro" id="IPR013974">
    <property type="entry name" value="SAF"/>
</dbReference>
<dbReference type="eggNOG" id="COG1261">
    <property type="taxonomic scope" value="Bacteria"/>
</dbReference>
<accession>H8GMY6</accession>
<dbReference type="EMBL" id="CM001475">
    <property type="protein sequence ID" value="EIC29538.1"/>
    <property type="molecule type" value="Genomic_DNA"/>
</dbReference>
<protein>
    <recommendedName>
        <fullName evidence="3">Flagella basal body P-ring formation protein FlgA</fullName>
    </recommendedName>
</protein>
<dbReference type="PANTHER" id="PTHR36307">
    <property type="entry name" value="FLAGELLA BASAL BODY P-RING FORMATION PROTEIN FLGA"/>
    <property type="match status" value="1"/>
</dbReference>
<dbReference type="InterPro" id="IPR017585">
    <property type="entry name" value="SAF_FlgA"/>
</dbReference>
<keyword evidence="5" id="KW-0574">Periplasm</keyword>
<comment type="subcellular location">
    <subcellularLocation>
        <location evidence="1">Periplasm</location>
    </subcellularLocation>
</comment>
<evidence type="ECO:0000256" key="6">
    <source>
        <dbReference type="ARBA" id="ARBA00025643"/>
    </source>
</evidence>
<dbReference type="CDD" id="cd11614">
    <property type="entry name" value="SAF_CpaB_FlgA_like"/>
    <property type="match status" value="1"/>
</dbReference>
<keyword evidence="8" id="KW-0969">Cilium</keyword>
<dbReference type="AlphaFoldDB" id="H8GMY6"/>
<dbReference type="NCBIfam" id="TIGR03170">
    <property type="entry name" value="flgA_cterm"/>
    <property type="match status" value="1"/>
</dbReference>
<dbReference type="Gene3D" id="3.90.1210.10">
    <property type="entry name" value="Antifreeze-like/N-acetylneuraminic acid synthase C-terminal domain"/>
    <property type="match status" value="1"/>
</dbReference>
<comment type="similarity">
    <text evidence="2">Belongs to the FlgA family.</text>
</comment>
<evidence type="ECO:0000256" key="3">
    <source>
        <dbReference type="ARBA" id="ARBA00014754"/>
    </source>
</evidence>
<comment type="function">
    <text evidence="6">Involved in the assembly process of the P-ring formation. It may associate with FlgF on the rod constituting a structure essential for the P-ring assembly or may act as a modulator protein for the P-ring assembly.</text>
</comment>
<dbReference type="InterPro" id="IPR041231">
    <property type="entry name" value="FlgA_N"/>
</dbReference>
<dbReference type="PANTHER" id="PTHR36307:SF1">
    <property type="entry name" value="FLAGELLA BASAL BODY P-RING FORMATION PROTEIN FLGA"/>
    <property type="match status" value="1"/>
</dbReference>
<reference evidence="8 9" key="1">
    <citation type="journal article" date="2013" name="Genome Announc.">
        <title>Genome Sequence of the Obligate Gammaproteobacterial Methanotroph Methylomicrobium album Strain BG8.</title>
        <authorList>
            <person name="Kits K.D."/>
            <person name="Kalyuzhnaya M.G."/>
            <person name="Klotz M.G."/>
            <person name="Jetten M.S."/>
            <person name="Op den Camp H.J."/>
            <person name="Vuilleumier S."/>
            <person name="Bringel F."/>
            <person name="Dispirito A.A."/>
            <person name="Murrell J.C."/>
            <person name="Bruce D."/>
            <person name="Cheng J.F."/>
            <person name="Copeland A."/>
            <person name="Goodwin L."/>
            <person name="Hauser L."/>
            <person name="Lajus A."/>
            <person name="Land M.L."/>
            <person name="Lapidus A."/>
            <person name="Lucas S."/>
            <person name="Medigue C."/>
            <person name="Pitluck S."/>
            <person name="Woyke T."/>
            <person name="Zeytun A."/>
            <person name="Stein L.Y."/>
        </authorList>
    </citation>
    <scope>NUCLEOTIDE SEQUENCE [LARGE SCALE GENOMIC DNA]</scope>
    <source>
        <strain evidence="8 9">BG8</strain>
    </source>
</reference>
<keyword evidence="8" id="KW-0966">Cell projection</keyword>
<keyword evidence="8" id="KW-0282">Flagellum</keyword>
<dbReference type="Pfam" id="PF13144">
    <property type="entry name" value="ChapFlgA"/>
    <property type="match status" value="1"/>
</dbReference>
<dbReference type="Gene3D" id="2.30.30.760">
    <property type="match status" value="1"/>
</dbReference>
<dbReference type="HOGENOM" id="CLU_070510_4_1_6"/>
<dbReference type="Pfam" id="PF17656">
    <property type="entry name" value="ChapFlgA_N"/>
    <property type="match status" value="1"/>
</dbReference>
<keyword evidence="4" id="KW-0732">Signal</keyword>
<evidence type="ECO:0000259" key="7">
    <source>
        <dbReference type="SMART" id="SM00858"/>
    </source>
</evidence>
<organism evidence="8 9">
    <name type="scientific">Methylomicrobium album BG8</name>
    <dbReference type="NCBI Taxonomy" id="686340"/>
    <lineage>
        <taxon>Bacteria</taxon>
        <taxon>Pseudomonadati</taxon>
        <taxon>Pseudomonadota</taxon>
        <taxon>Gammaproteobacteria</taxon>
        <taxon>Methylococcales</taxon>
        <taxon>Methylococcaceae</taxon>
        <taxon>Methylomicrobium</taxon>
    </lineage>
</organism>
<keyword evidence="9" id="KW-1185">Reference proteome</keyword>
<feature type="domain" description="SAF" evidence="7">
    <location>
        <begin position="129"/>
        <end position="191"/>
    </location>
</feature>
<evidence type="ECO:0000256" key="4">
    <source>
        <dbReference type="ARBA" id="ARBA00022729"/>
    </source>
</evidence>
<dbReference type="Proteomes" id="UP000005090">
    <property type="component" value="Chromosome"/>
</dbReference>
<evidence type="ECO:0000313" key="8">
    <source>
        <dbReference type="EMBL" id="EIC29538.1"/>
    </source>
</evidence>
<dbReference type="GO" id="GO:0042597">
    <property type="term" value="C:periplasmic space"/>
    <property type="evidence" value="ECO:0007669"/>
    <property type="project" value="UniProtKB-SubCell"/>
</dbReference>
<dbReference type="InterPro" id="IPR039246">
    <property type="entry name" value="Flagellar_FlgA"/>
</dbReference>
<name>H8GMY6_METAL</name>